<evidence type="ECO:0000256" key="7">
    <source>
        <dbReference type="ARBA" id="ARBA00022741"/>
    </source>
</evidence>
<dbReference type="AlphaFoldDB" id="A0A3D8JQU2"/>
<evidence type="ECO:0000256" key="6">
    <source>
        <dbReference type="ARBA" id="ARBA00022735"/>
    </source>
</evidence>
<dbReference type="GO" id="GO:0016887">
    <property type="term" value="F:ATP hydrolysis activity"/>
    <property type="evidence" value="ECO:0007669"/>
    <property type="project" value="InterPro"/>
</dbReference>
<dbReference type="OrthoDB" id="9787557at2"/>
<dbReference type="FunFam" id="3.40.50.300:FF:000299">
    <property type="entry name" value="ABC transporter ATP-binding protein/permease"/>
    <property type="match status" value="1"/>
</dbReference>
<keyword evidence="7" id="KW-0547">Nucleotide-binding</keyword>
<evidence type="ECO:0000313" key="19">
    <source>
        <dbReference type="Proteomes" id="UP000256838"/>
    </source>
</evidence>
<evidence type="ECO:0000256" key="10">
    <source>
        <dbReference type="ARBA" id="ARBA00023136"/>
    </source>
</evidence>
<dbReference type="InterPro" id="IPR003439">
    <property type="entry name" value="ABC_transporter-like_ATP-bd"/>
</dbReference>
<dbReference type="GO" id="GO:0031640">
    <property type="term" value="P:killing of cells of another organism"/>
    <property type="evidence" value="ECO:0007669"/>
    <property type="project" value="UniProtKB-KW"/>
</dbReference>
<comment type="similarity">
    <text evidence="12">Belongs to the ABC transporter superfamily. Cyclolysin exporter (TC 3.A.1.109.2) family.</text>
</comment>
<evidence type="ECO:0000313" key="18">
    <source>
        <dbReference type="EMBL" id="RDU95493.1"/>
    </source>
</evidence>
<dbReference type="PROSITE" id="PS50929">
    <property type="entry name" value="ABC_TM1F"/>
    <property type="match status" value="1"/>
</dbReference>
<name>A0A3D8JQU2_9BURK</name>
<dbReference type="InterPro" id="IPR022515">
    <property type="entry name" value="NHPM_micro_ABC2"/>
</dbReference>
<dbReference type="EMBL" id="QRGA01000019">
    <property type="protein sequence ID" value="RDU95493.1"/>
    <property type="molecule type" value="Genomic_DNA"/>
</dbReference>
<keyword evidence="6" id="KW-0204">Cytolysis</keyword>
<keyword evidence="10 15" id="KW-0472">Membrane</keyword>
<dbReference type="PROSITE" id="PS50893">
    <property type="entry name" value="ABC_TRANSPORTER_2"/>
    <property type="match status" value="1"/>
</dbReference>
<keyword evidence="8" id="KW-0067">ATP-binding</keyword>
<organism evidence="18 19">
    <name type="scientific">Trinickia dinghuensis</name>
    <dbReference type="NCBI Taxonomy" id="2291023"/>
    <lineage>
        <taxon>Bacteria</taxon>
        <taxon>Pseudomonadati</taxon>
        <taxon>Pseudomonadota</taxon>
        <taxon>Betaproteobacteria</taxon>
        <taxon>Burkholderiales</taxon>
        <taxon>Burkholderiaceae</taxon>
        <taxon>Trinickia</taxon>
    </lineage>
</organism>
<feature type="transmembrane region" description="Helical" evidence="15">
    <location>
        <begin position="239"/>
        <end position="259"/>
    </location>
</feature>
<dbReference type="Gene3D" id="1.20.1560.10">
    <property type="entry name" value="ABC transporter type 1, transmembrane domain"/>
    <property type="match status" value="1"/>
</dbReference>
<keyword evidence="3" id="KW-1003">Cell membrane</keyword>
<evidence type="ECO:0000256" key="12">
    <source>
        <dbReference type="ARBA" id="ARBA00061173"/>
    </source>
</evidence>
<dbReference type="InterPro" id="IPR039421">
    <property type="entry name" value="Type_1_exporter"/>
</dbReference>
<dbReference type="InterPro" id="IPR011527">
    <property type="entry name" value="ABC1_TM_dom"/>
</dbReference>
<gene>
    <name evidence="18" type="ORF">DWV00_28420</name>
</gene>
<evidence type="ECO:0000259" key="17">
    <source>
        <dbReference type="PROSITE" id="PS50929"/>
    </source>
</evidence>
<feature type="domain" description="ABC transmembrane type-1" evidence="17">
    <location>
        <begin position="203"/>
        <end position="482"/>
    </location>
</feature>
<keyword evidence="2" id="KW-0813">Transport</keyword>
<keyword evidence="9 15" id="KW-1133">Transmembrane helix</keyword>
<reference evidence="18 19" key="1">
    <citation type="submission" date="2018-08" db="EMBL/GenBank/DDBJ databases">
        <title>Paraburkholderia sp. DHOM06 isolated from forest soil.</title>
        <authorList>
            <person name="Gao Z.-H."/>
            <person name="Qiu L.-H."/>
        </authorList>
    </citation>
    <scope>NUCLEOTIDE SEQUENCE [LARGE SCALE GENOMIC DNA]</scope>
    <source>
        <strain evidence="18 19">DHOM06</strain>
    </source>
</reference>
<dbReference type="GO" id="GO:0034040">
    <property type="term" value="F:ATPase-coupled lipid transmembrane transporter activity"/>
    <property type="evidence" value="ECO:0007669"/>
    <property type="project" value="TreeGrafter"/>
</dbReference>
<feature type="transmembrane region" description="Helical" evidence="15">
    <location>
        <begin position="420"/>
        <end position="447"/>
    </location>
</feature>
<evidence type="ECO:0000256" key="14">
    <source>
        <dbReference type="SAM" id="MobiDB-lite"/>
    </source>
</evidence>
<proteinExistence type="inferred from homology"/>
<feature type="transmembrane region" description="Helical" evidence="15">
    <location>
        <begin position="312"/>
        <end position="335"/>
    </location>
</feature>
<dbReference type="SUPFAM" id="SSF90123">
    <property type="entry name" value="ABC transporter transmembrane region"/>
    <property type="match status" value="1"/>
</dbReference>
<dbReference type="SUPFAM" id="SSF52540">
    <property type="entry name" value="P-loop containing nucleoside triphosphate hydrolases"/>
    <property type="match status" value="1"/>
</dbReference>
<dbReference type="NCBIfam" id="TIGR03797">
    <property type="entry name" value="NHLM_micro_ABC2"/>
    <property type="match status" value="1"/>
</dbReference>
<dbReference type="InterPro" id="IPR017871">
    <property type="entry name" value="ABC_transporter-like_CS"/>
</dbReference>
<sequence length="749" mass="79879">MSDTTTDTLAEPARSVEADLGGDPDALALQRHQRTDERNLNRALGAMAALLDAGTPPASADGGPETVLAATLARVLAASGVQTTFKAVDPALDAFDSLRQLARQARVATRKVKLEGGHWWQEDAGPLLGSLKDGGRPVALLPQSGGGYRIEDLESGRVSRLDATSAAGLEPHAWMFFRTFPARAVGLLDLLRFGLVGTRKDRLTVIACGLLGGLLALFTPLATGVLVDHVVPDARSSELVQLVLLLITATLGVAAFELVRGWSALRIEGRLSVAAESAIIERLISLPAPFFRNYAAGDLAQRALSINSILQLISHATQSAVLSWMFGLFSFIYMFVLSWQLGLVATALVALVVLVTVGFNLWRLRIERRLFALQGTVASRVLQILGGIGKLRVGGAENRAFVLWARDFTRQKQLGMAVRALGNVLEVFNASFVVIASGTLFAAITWFRGDVTTGLFVAFNTAFIQCLTATLALAAALTESLGAIPLYERARPILLTSPEEQASQAQAGPLQGNIDISRVTFSYAKEGPPVLDDISLHVSQGEFVAVVGPSGSGKSTLFRLLLGFEQPASGAVYYDGQDLAGLDAGSVRRQLGVVLQNGKLMPGDIFTNIVGSAPRTLDQAWEAARMAGMDEDIRAMPMGMHTVIAEGMNTISGGQRQRLMIARALVNRPAVLLFDEATSALDNQTQAIVTESIGRLGATRIVIAHRLSTIRQADRIVVIDAGKVVETGSYDALIALNGHFAALAKRQQL</sequence>
<evidence type="ECO:0000256" key="11">
    <source>
        <dbReference type="ARBA" id="ARBA00055355"/>
    </source>
</evidence>
<feature type="domain" description="ABC transporter" evidence="16">
    <location>
        <begin position="514"/>
        <end position="746"/>
    </location>
</feature>
<evidence type="ECO:0000256" key="15">
    <source>
        <dbReference type="SAM" id="Phobius"/>
    </source>
</evidence>
<keyword evidence="19" id="KW-1185">Reference proteome</keyword>
<feature type="transmembrane region" description="Helical" evidence="15">
    <location>
        <begin position="203"/>
        <end position="227"/>
    </location>
</feature>
<evidence type="ECO:0000256" key="5">
    <source>
        <dbReference type="ARBA" id="ARBA00022692"/>
    </source>
</evidence>
<keyword evidence="6" id="KW-0354">Hemolysis</keyword>
<dbReference type="Proteomes" id="UP000256838">
    <property type="component" value="Unassembled WGS sequence"/>
</dbReference>
<dbReference type="GO" id="GO:0005886">
    <property type="term" value="C:plasma membrane"/>
    <property type="evidence" value="ECO:0007669"/>
    <property type="project" value="UniProtKB-SubCell"/>
</dbReference>
<dbReference type="InterPro" id="IPR003593">
    <property type="entry name" value="AAA+_ATPase"/>
</dbReference>
<comment type="subcellular location">
    <subcellularLocation>
        <location evidence="1">Cell membrane</location>
        <topology evidence="1">Multi-pass membrane protein</topology>
    </subcellularLocation>
</comment>
<accession>A0A3D8JQU2</accession>
<dbReference type="SMART" id="SM00382">
    <property type="entry name" value="AAA"/>
    <property type="match status" value="1"/>
</dbReference>
<evidence type="ECO:0000256" key="4">
    <source>
        <dbReference type="ARBA" id="ARBA00022519"/>
    </source>
</evidence>
<protein>
    <recommendedName>
        <fullName evidence="13">Cyclolysin secretion/processing ATP-binding protein CyaB</fullName>
    </recommendedName>
</protein>
<dbReference type="InterPro" id="IPR027417">
    <property type="entry name" value="P-loop_NTPase"/>
</dbReference>
<keyword evidence="5 15" id="KW-0812">Transmembrane</keyword>
<dbReference type="PROSITE" id="PS00211">
    <property type="entry name" value="ABC_TRANSPORTER_1"/>
    <property type="match status" value="1"/>
</dbReference>
<keyword evidence="4" id="KW-0997">Cell inner membrane</keyword>
<evidence type="ECO:0000256" key="13">
    <source>
        <dbReference type="ARBA" id="ARBA00072252"/>
    </source>
</evidence>
<evidence type="ECO:0000256" key="1">
    <source>
        <dbReference type="ARBA" id="ARBA00004651"/>
    </source>
</evidence>
<dbReference type="PANTHER" id="PTHR24221:SF654">
    <property type="entry name" value="ATP-BINDING CASSETTE SUB-FAMILY B MEMBER 6"/>
    <property type="match status" value="1"/>
</dbReference>
<dbReference type="InterPro" id="IPR036640">
    <property type="entry name" value="ABC1_TM_sf"/>
</dbReference>
<evidence type="ECO:0000256" key="3">
    <source>
        <dbReference type="ARBA" id="ARBA00022475"/>
    </source>
</evidence>
<dbReference type="PANTHER" id="PTHR24221">
    <property type="entry name" value="ATP-BINDING CASSETTE SUB-FAMILY B"/>
    <property type="match status" value="1"/>
</dbReference>
<comment type="caution">
    <text evidence="18">The sequence shown here is derived from an EMBL/GenBank/DDBJ whole genome shotgun (WGS) entry which is preliminary data.</text>
</comment>
<feature type="transmembrane region" description="Helical" evidence="15">
    <location>
        <begin position="453"/>
        <end position="477"/>
    </location>
</feature>
<dbReference type="GO" id="GO:0005524">
    <property type="term" value="F:ATP binding"/>
    <property type="evidence" value="ECO:0007669"/>
    <property type="project" value="UniProtKB-KW"/>
</dbReference>
<evidence type="ECO:0000256" key="2">
    <source>
        <dbReference type="ARBA" id="ARBA00022448"/>
    </source>
</evidence>
<evidence type="ECO:0000256" key="8">
    <source>
        <dbReference type="ARBA" id="ARBA00022840"/>
    </source>
</evidence>
<dbReference type="Pfam" id="PF00664">
    <property type="entry name" value="ABC_membrane"/>
    <property type="match status" value="1"/>
</dbReference>
<feature type="transmembrane region" description="Helical" evidence="15">
    <location>
        <begin position="341"/>
        <end position="362"/>
    </location>
</feature>
<comment type="function">
    <text evidence="11">Involved in the export of calmodulin-sensitive adenylate cyclase-hemolysin (cyclolysin).</text>
</comment>
<evidence type="ECO:0000256" key="9">
    <source>
        <dbReference type="ARBA" id="ARBA00022989"/>
    </source>
</evidence>
<feature type="region of interest" description="Disordered" evidence="14">
    <location>
        <begin position="1"/>
        <end position="23"/>
    </location>
</feature>
<dbReference type="Pfam" id="PF00005">
    <property type="entry name" value="ABC_tran"/>
    <property type="match status" value="1"/>
</dbReference>
<dbReference type="GO" id="GO:0140359">
    <property type="term" value="F:ABC-type transporter activity"/>
    <property type="evidence" value="ECO:0007669"/>
    <property type="project" value="InterPro"/>
</dbReference>
<dbReference type="RefSeq" id="WP_115536950.1">
    <property type="nucleotide sequence ID" value="NZ_QRGA01000019.1"/>
</dbReference>
<dbReference type="Gene3D" id="3.40.50.300">
    <property type="entry name" value="P-loop containing nucleotide triphosphate hydrolases"/>
    <property type="match status" value="1"/>
</dbReference>
<evidence type="ECO:0000259" key="16">
    <source>
        <dbReference type="PROSITE" id="PS50893"/>
    </source>
</evidence>